<dbReference type="InterPro" id="IPR043144">
    <property type="entry name" value="Mal/L-sulf/L-lact_DH-like_ah"/>
</dbReference>
<dbReference type="Proteomes" id="UP001139308">
    <property type="component" value="Unassembled WGS sequence"/>
</dbReference>
<dbReference type="SUPFAM" id="SSF89733">
    <property type="entry name" value="L-sulfolactate dehydrogenase-like"/>
    <property type="match status" value="1"/>
</dbReference>
<sequence>MTNQKPGELPGVVLSLDELFALARKALMHHGLSAAHADAIARVITQGQRDECHSHGIYRLLGCVRSVRSGKVDPVAEPTLRDVSPGVLAVDAHYGFSLLAFETGLPVLAEKARTQGLAAMAINRCFHFSALWPEVEAIAAQGLVGLAMNPSHSWVAPAGGTRGVFGTNPIAFAWPREHGHPFVFDFATSAIARGDIELHAREGKPIPDHWAIDSEGKPTTDARAALEGAMQTFGGHKGSALAAMVELLAGALIGDLTSMESQAFDDGAGAAPCHGELVIAIDPRRFLGADYGAGQERAERLFAAVVGQGARLPSQRRFEARERSERDGVRIPQALYDDVMRLFE</sequence>
<dbReference type="InterPro" id="IPR036111">
    <property type="entry name" value="Mal/L-sulfo/L-lacto_DH-like_sf"/>
</dbReference>
<gene>
    <name evidence="3" type="ORF">L5014_30765</name>
</gene>
<reference evidence="3" key="1">
    <citation type="submission" date="2022-01" db="EMBL/GenBank/DDBJ databases">
        <title>Genome sequence and assembly of Parabukholderia sp. RG36.</title>
        <authorList>
            <person name="Chhetri G."/>
        </authorList>
    </citation>
    <scope>NUCLEOTIDE SEQUENCE</scope>
    <source>
        <strain evidence="3">RG36</strain>
    </source>
</reference>
<dbReference type="EMBL" id="JAKLJA010000040">
    <property type="protein sequence ID" value="MCG5077676.1"/>
    <property type="molecule type" value="Genomic_DNA"/>
</dbReference>
<dbReference type="AlphaFoldDB" id="A0A9X2A135"/>
<protein>
    <submittedName>
        <fullName evidence="3">Ldh family oxidoreductase</fullName>
    </submittedName>
</protein>
<dbReference type="Pfam" id="PF02615">
    <property type="entry name" value="Ldh_2"/>
    <property type="match status" value="1"/>
</dbReference>
<keyword evidence="2" id="KW-0560">Oxidoreductase</keyword>
<evidence type="ECO:0000313" key="3">
    <source>
        <dbReference type="EMBL" id="MCG5077676.1"/>
    </source>
</evidence>
<evidence type="ECO:0000313" key="4">
    <source>
        <dbReference type="Proteomes" id="UP001139308"/>
    </source>
</evidence>
<dbReference type="PANTHER" id="PTHR11091:SF0">
    <property type="entry name" value="MALATE DEHYDROGENASE"/>
    <property type="match status" value="1"/>
</dbReference>
<accession>A0A9X2A135</accession>
<proteinExistence type="inferred from homology"/>
<dbReference type="PANTHER" id="PTHR11091">
    <property type="entry name" value="OXIDOREDUCTASE-RELATED"/>
    <property type="match status" value="1"/>
</dbReference>
<evidence type="ECO:0000256" key="1">
    <source>
        <dbReference type="ARBA" id="ARBA00006056"/>
    </source>
</evidence>
<dbReference type="InterPro" id="IPR043143">
    <property type="entry name" value="Mal/L-sulf/L-lact_DH-like_NADP"/>
</dbReference>
<keyword evidence="4" id="KW-1185">Reference proteome</keyword>
<dbReference type="GO" id="GO:0016491">
    <property type="term" value="F:oxidoreductase activity"/>
    <property type="evidence" value="ECO:0007669"/>
    <property type="project" value="UniProtKB-KW"/>
</dbReference>
<comment type="caution">
    <text evidence="3">The sequence shown here is derived from an EMBL/GenBank/DDBJ whole genome shotgun (WGS) entry which is preliminary data.</text>
</comment>
<evidence type="ECO:0000256" key="2">
    <source>
        <dbReference type="ARBA" id="ARBA00023002"/>
    </source>
</evidence>
<comment type="similarity">
    <text evidence="1">Belongs to the LDH2/MDH2 oxidoreductase family.</text>
</comment>
<dbReference type="Gene3D" id="1.10.1530.10">
    <property type="match status" value="1"/>
</dbReference>
<dbReference type="RefSeq" id="WP_238467574.1">
    <property type="nucleotide sequence ID" value="NZ_JAKLJA010000040.1"/>
</dbReference>
<dbReference type="InterPro" id="IPR003767">
    <property type="entry name" value="Malate/L-lactate_DH-like"/>
</dbReference>
<name>A0A9X2A135_9BURK</name>
<dbReference type="Gene3D" id="3.30.1370.60">
    <property type="entry name" value="Hypothetical oxidoreductase yiak, domain 2"/>
    <property type="match status" value="1"/>
</dbReference>
<organism evidence="3 4">
    <name type="scientific">Paraburkholderia tagetis</name>
    <dbReference type="NCBI Taxonomy" id="2913261"/>
    <lineage>
        <taxon>Bacteria</taxon>
        <taxon>Pseudomonadati</taxon>
        <taxon>Pseudomonadota</taxon>
        <taxon>Betaproteobacteria</taxon>
        <taxon>Burkholderiales</taxon>
        <taxon>Burkholderiaceae</taxon>
        <taxon>Paraburkholderia</taxon>
    </lineage>
</organism>